<dbReference type="EMBL" id="CABEEZ010000127">
    <property type="protein sequence ID" value="VTR53364.1"/>
    <property type="molecule type" value="Genomic_DNA"/>
</dbReference>
<gene>
    <name evidence="1" type="ORF">NCTC12965_06549</name>
</gene>
<reference evidence="1" key="1">
    <citation type="submission" date="2019-05" db="EMBL/GenBank/DDBJ databases">
        <authorList>
            <consortium name="Pathogen Informatics"/>
        </authorList>
    </citation>
    <scope>NUCLEOTIDE SEQUENCE [LARGE SCALE GENOMIC DNA]</scope>
    <source>
        <strain evidence="1">NCTC12965</strain>
    </source>
</reference>
<dbReference type="AlphaFoldDB" id="A0A4U9W3V9"/>
<evidence type="ECO:0000313" key="1">
    <source>
        <dbReference type="EMBL" id="VTR53364.1"/>
    </source>
</evidence>
<accession>A0A4U9W3V9</accession>
<sequence>MGLCQMGISNIRHTYSLDDLMNGELSHDHLICISKNDHYMNFSEIGFPSMVRKLNKVF</sequence>
<organism evidence="1">
    <name type="scientific">Serratia fonticola</name>
    <dbReference type="NCBI Taxonomy" id="47917"/>
    <lineage>
        <taxon>Bacteria</taxon>
        <taxon>Pseudomonadati</taxon>
        <taxon>Pseudomonadota</taxon>
        <taxon>Gammaproteobacteria</taxon>
        <taxon>Enterobacterales</taxon>
        <taxon>Yersiniaceae</taxon>
        <taxon>Serratia</taxon>
    </lineage>
</organism>
<proteinExistence type="predicted"/>
<name>A0A4U9W3V9_SERFO</name>
<protein>
    <submittedName>
        <fullName evidence="1">Uncharacterized protein</fullName>
    </submittedName>
</protein>